<feature type="transmembrane region" description="Helical" evidence="8">
    <location>
        <begin position="272"/>
        <end position="292"/>
    </location>
</feature>
<dbReference type="Pfam" id="PF03547">
    <property type="entry name" value="Mem_trans"/>
    <property type="match status" value="1"/>
</dbReference>
<reference evidence="9" key="1">
    <citation type="submission" date="2020-09" db="EMBL/GenBank/DDBJ databases">
        <title>A novel bacterium of genus Mangrovicoccus, isolated from South China Sea.</title>
        <authorList>
            <person name="Huang H."/>
            <person name="Mo K."/>
            <person name="Hu Y."/>
        </authorList>
    </citation>
    <scope>NUCLEOTIDE SEQUENCE</scope>
    <source>
        <strain evidence="9">HB182678</strain>
    </source>
</reference>
<dbReference type="GO" id="GO:0005886">
    <property type="term" value="C:plasma membrane"/>
    <property type="evidence" value="ECO:0007669"/>
    <property type="project" value="UniProtKB-SubCell"/>
</dbReference>
<keyword evidence="10" id="KW-1185">Reference proteome</keyword>
<evidence type="ECO:0000313" key="9">
    <source>
        <dbReference type="EMBL" id="MBE3640346.1"/>
    </source>
</evidence>
<gene>
    <name evidence="9" type="ORF">ICN82_19255</name>
</gene>
<comment type="caution">
    <text evidence="9">The sequence shown here is derived from an EMBL/GenBank/DDBJ whole genome shotgun (WGS) entry which is preliminary data.</text>
</comment>
<evidence type="ECO:0000256" key="4">
    <source>
        <dbReference type="ARBA" id="ARBA00022475"/>
    </source>
</evidence>
<accession>A0A8J6ZEX9</accession>
<dbReference type="PANTHER" id="PTHR36838">
    <property type="entry name" value="AUXIN EFFLUX CARRIER FAMILY PROTEIN"/>
    <property type="match status" value="1"/>
</dbReference>
<evidence type="ECO:0000256" key="1">
    <source>
        <dbReference type="ARBA" id="ARBA00004651"/>
    </source>
</evidence>
<protein>
    <submittedName>
        <fullName evidence="9">AEC family transporter</fullName>
    </submittedName>
</protein>
<comment type="similarity">
    <text evidence="2">Belongs to the auxin efflux carrier (TC 2.A.69) family.</text>
</comment>
<proteinExistence type="inferred from homology"/>
<keyword evidence="5 8" id="KW-0812">Transmembrane</keyword>
<dbReference type="RefSeq" id="WP_193186322.1">
    <property type="nucleotide sequence ID" value="NZ_JACVXA010000087.1"/>
</dbReference>
<feature type="transmembrane region" description="Helical" evidence="8">
    <location>
        <begin position="156"/>
        <end position="172"/>
    </location>
</feature>
<organism evidence="9 10">
    <name type="scientific">Mangrovicoccus algicola</name>
    <dbReference type="NCBI Taxonomy" id="2771008"/>
    <lineage>
        <taxon>Bacteria</taxon>
        <taxon>Pseudomonadati</taxon>
        <taxon>Pseudomonadota</taxon>
        <taxon>Alphaproteobacteria</taxon>
        <taxon>Rhodobacterales</taxon>
        <taxon>Paracoccaceae</taxon>
        <taxon>Mangrovicoccus</taxon>
    </lineage>
</organism>
<dbReference type="Gene3D" id="1.20.1530.20">
    <property type="match status" value="1"/>
</dbReference>
<keyword evidence="7 8" id="KW-0472">Membrane</keyword>
<feature type="transmembrane region" description="Helical" evidence="8">
    <location>
        <begin position="7"/>
        <end position="25"/>
    </location>
</feature>
<evidence type="ECO:0000313" key="10">
    <source>
        <dbReference type="Proteomes" id="UP000609121"/>
    </source>
</evidence>
<evidence type="ECO:0000256" key="2">
    <source>
        <dbReference type="ARBA" id="ARBA00010145"/>
    </source>
</evidence>
<sequence>MDLFLKVAEAVTPVIVLAAAGIIWVRSGLEYSVQFVTRLTMSLGMPCLVFVALMRTEIDPTQIRALGLASAAGYGILTLGAAGLLALAGLSQRTYLGPAVFGNTGNLGLPLALFAFGPTGFDYAIVVFAVMVLWSFTFGIWIVAGGGGVGPLLREPIVGATLLGLLFLWQGWHLPAAMTNTLELTGQMAIPLMLLTLGVAVARLRPGGIALAALISALKLVACIATGWAVGSLAGLAPEARAVLVLQLSTPIAVTSYMLAEKYGADAQAVAGLVVVSTAMSLVALPLLLALLL</sequence>
<keyword evidence="6 8" id="KW-1133">Transmembrane helix</keyword>
<name>A0A8J6ZEX9_9RHOB</name>
<feature type="transmembrane region" description="Helical" evidence="8">
    <location>
        <begin position="31"/>
        <end position="53"/>
    </location>
</feature>
<dbReference type="AlphaFoldDB" id="A0A8J6ZEX9"/>
<dbReference type="GO" id="GO:0055085">
    <property type="term" value="P:transmembrane transport"/>
    <property type="evidence" value="ECO:0007669"/>
    <property type="project" value="InterPro"/>
</dbReference>
<dbReference type="PANTHER" id="PTHR36838:SF1">
    <property type="entry name" value="SLR1864 PROTEIN"/>
    <property type="match status" value="1"/>
</dbReference>
<feature type="transmembrane region" description="Helical" evidence="8">
    <location>
        <begin position="65"/>
        <end position="88"/>
    </location>
</feature>
<dbReference type="Proteomes" id="UP000609121">
    <property type="component" value="Unassembled WGS sequence"/>
</dbReference>
<comment type="subcellular location">
    <subcellularLocation>
        <location evidence="1">Cell membrane</location>
        <topology evidence="1">Multi-pass membrane protein</topology>
    </subcellularLocation>
</comment>
<dbReference type="InterPro" id="IPR038770">
    <property type="entry name" value="Na+/solute_symporter_sf"/>
</dbReference>
<evidence type="ECO:0000256" key="6">
    <source>
        <dbReference type="ARBA" id="ARBA00022989"/>
    </source>
</evidence>
<keyword evidence="3" id="KW-0813">Transport</keyword>
<feature type="transmembrane region" description="Helical" evidence="8">
    <location>
        <begin position="123"/>
        <end position="144"/>
    </location>
</feature>
<keyword evidence="4" id="KW-1003">Cell membrane</keyword>
<evidence type="ECO:0000256" key="3">
    <source>
        <dbReference type="ARBA" id="ARBA00022448"/>
    </source>
</evidence>
<feature type="transmembrane region" description="Helical" evidence="8">
    <location>
        <begin position="209"/>
        <end position="230"/>
    </location>
</feature>
<evidence type="ECO:0000256" key="7">
    <source>
        <dbReference type="ARBA" id="ARBA00023136"/>
    </source>
</evidence>
<evidence type="ECO:0000256" key="8">
    <source>
        <dbReference type="SAM" id="Phobius"/>
    </source>
</evidence>
<evidence type="ECO:0000256" key="5">
    <source>
        <dbReference type="ARBA" id="ARBA00022692"/>
    </source>
</evidence>
<dbReference type="EMBL" id="JACVXA010000087">
    <property type="protein sequence ID" value="MBE3640346.1"/>
    <property type="molecule type" value="Genomic_DNA"/>
</dbReference>
<dbReference type="InterPro" id="IPR004776">
    <property type="entry name" value="Mem_transp_PIN-like"/>
</dbReference>
<feature type="transmembrane region" description="Helical" evidence="8">
    <location>
        <begin position="184"/>
        <end position="202"/>
    </location>
</feature>